<keyword evidence="5 8" id="KW-0119">Carbohydrate metabolism</keyword>
<dbReference type="AlphaFoldDB" id="A0A1X6NNM4"/>
<evidence type="ECO:0000313" key="10">
    <source>
        <dbReference type="Proteomes" id="UP000218209"/>
    </source>
</evidence>
<protein>
    <recommendedName>
        <fullName evidence="3 8">Beta-amylase</fullName>
        <ecNumber evidence="3 8">3.2.1.2</ecNumber>
    </recommendedName>
</protein>
<evidence type="ECO:0000256" key="6">
    <source>
        <dbReference type="ARBA" id="ARBA00023295"/>
    </source>
</evidence>
<gene>
    <name evidence="9" type="ORF">BU14_0877s0005</name>
</gene>
<evidence type="ECO:0000256" key="8">
    <source>
        <dbReference type="RuleBase" id="RU000509"/>
    </source>
</evidence>
<keyword evidence="7 8" id="KW-0624">Polysaccharide degradation</keyword>
<comment type="catalytic activity">
    <reaction evidence="1 8">
        <text>Hydrolysis of (1-&gt;4)-alpha-D-glucosidic linkages in polysaccharides so as to remove successive maltose units from the non-reducing ends of the chains.</text>
        <dbReference type="EC" id="3.2.1.2"/>
    </reaction>
</comment>
<keyword evidence="6 8" id="KW-0326">Glycosidase</keyword>
<dbReference type="SUPFAM" id="SSF51445">
    <property type="entry name" value="(Trans)glycosidases"/>
    <property type="match status" value="1"/>
</dbReference>
<evidence type="ECO:0000256" key="2">
    <source>
        <dbReference type="ARBA" id="ARBA00005652"/>
    </source>
</evidence>
<comment type="similarity">
    <text evidence="2 8">Belongs to the glycosyl hydrolase 14 family.</text>
</comment>
<dbReference type="InterPro" id="IPR017853">
    <property type="entry name" value="GH"/>
</dbReference>
<accession>A0A1X6NNM4</accession>
<evidence type="ECO:0000256" key="7">
    <source>
        <dbReference type="ARBA" id="ARBA00023326"/>
    </source>
</evidence>
<dbReference type="Proteomes" id="UP000218209">
    <property type="component" value="Unassembled WGS sequence"/>
</dbReference>
<dbReference type="Pfam" id="PF01373">
    <property type="entry name" value="Glyco_hydro_14"/>
    <property type="match status" value="1"/>
</dbReference>
<name>A0A1X6NNM4_PORUM</name>
<keyword evidence="4 8" id="KW-0378">Hydrolase</keyword>
<reference evidence="9 10" key="1">
    <citation type="submission" date="2017-03" db="EMBL/GenBank/DDBJ databases">
        <title>WGS assembly of Porphyra umbilicalis.</title>
        <authorList>
            <person name="Brawley S.H."/>
            <person name="Blouin N.A."/>
            <person name="Ficko-Blean E."/>
            <person name="Wheeler G.L."/>
            <person name="Lohr M."/>
            <person name="Goodson H.V."/>
            <person name="Jenkins J.W."/>
            <person name="Blaby-Haas C.E."/>
            <person name="Helliwell K.E."/>
            <person name="Chan C."/>
            <person name="Marriage T."/>
            <person name="Bhattacharya D."/>
            <person name="Klein A.S."/>
            <person name="Badis Y."/>
            <person name="Brodie J."/>
            <person name="Cao Y."/>
            <person name="Collen J."/>
            <person name="Dittami S.M."/>
            <person name="Gachon C.M."/>
            <person name="Green B.R."/>
            <person name="Karpowicz S."/>
            <person name="Kim J.W."/>
            <person name="Kudahl U."/>
            <person name="Lin S."/>
            <person name="Michel G."/>
            <person name="Mittag M."/>
            <person name="Olson B.J."/>
            <person name="Pangilinan J."/>
            <person name="Peng Y."/>
            <person name="Qiu H."/>
            <person name="Shu S."/>
            <person name="Singer J.T."/>
            <person name="Smith A.G."/>
            <person name="Sprecher B.N."/>
            <person name="Wagner V."/>
            <person name="Wang W."/>
            <person name="Wang Z.-Y."/>
            <person name="Yan J."/>
            <person name="Yarish C."/>
            <person name="Zoeuner-Riek S."/>
            <person name="Zhuang Y."/>
            <person name="Zou Y."/>
            <person name="Lindquist E.A."/>
            <person name="Grimwood J."/>
            <person name="Barry K."/>
            <person name="Rokhsar D.S."/>
            <person name="Schmutz J."/>
            <person name="Stiller J.W."/>
            <person name="Grossman A.R."/>
            <person name="Prochnik S.E."/>
        </authorList>
    </citation>
    <scope>NUCLEOTIDE SEQUENCE [LARGE SCALE GENOMIC DNA]</scope>
    <source>
        <strain evidence="9">4086291</strain>
    </source>
</reference>
<dbReference type="EMBL" id="KV919300">
    <property type="protein sequence ID" value="OSX70172.1"/>
    <property type="molecule type" value="Genomic_DNA"/>
</dbReference>
<dbReference type="EC" id="3.2.1.2" evidence="3 8"/>
<dbReference type="PANTHER" id="PTHR31352">
    <property type="entry name" value="BETA-AMYLASE 1, CHLOROPLASTIC"/>
    <property type="match status" value="1"/>
</dbReference>
<dbReference type="PROSITE" id="PS00506">
    <property type="entry name" value="BETA_AMYLASE_1"/>
    <property type="match status" value="1"/>
</dbReference>
<organism evidence="9 10">
    <name type="scientific">Porphyra umbilicalis</name>
    <name type="common">Purple laver</name>
    <name type="synonym">Red alga</name>
    <dbReference type="NCBI Taxonomy" id="2786"/>
    <lineage>
        <taxon>Eukaryota</taxon>
        <taxon>Rhodophyta</taxon>
        <taxon>Bangiophyceae</taxon>
        <taxon>Bangiales</taxon>
        <taxon>Bangiaceae</taxon>
        <taxon>Porphyra</taxon>
    </lineage>
</organism>
<dbReference type="InterPro" id="IPR001554">
    <property type="entry name" value="Glyco_hydro_14"/>
</dbReference>
<evidence type="ECO:0000256" key="3">
    <source>
        <dbReference type="ARBA" id="ARBA00012594"/>
    </source>
</evidence>
<evidence type="ECO:0000256" key="4">
    <source>
        <dbReference type="ARBA" id="ARBA00022801"/>
    </source>
</evidence>
<dbReference type="GO" id="GO:0016161">
    <property type="term" value="F:beta-amylase activity"/>
    <property type="evidence" value="ECO:0007669"/>
    <property type="project" value="UniProtKB-EC"/>
</dbReference>
<dbReference type="PRINTS" id="PR00750">
    <property type="entry name" value="BETAAMYLASE"/>
</dbReference>
<dbReference type="InterPro" id="IPR018238">
    <property type="entry name" value="Glyco_hydro_14_CS"/>
</dbReference>
<evidence type="ECO:0000256" key="1">
    <source>
        <dbReference type="ARBA" id="ARBA00000546"/>
    </source>
</evidence>
<dbReference type="PRINTS" id="PR00842">
    <property type="entry name" value="GLHYDLASE14B"/>
</dbReference>
<dbReference type="OrthoDB" id="1660156at2759"/>
<dbReference type="GO" id="GO:0000272">
    <property type="term" value="P:polysaccharide catabolic process"/>
    <property type="evidence" value="ECO:0007669"/>
    <property type="project" value="UniProtKB-KW"/>
</dbReference>
<sequence length="441" mass="47209">MLPLDTLLDKPAMPAADLDAALVALAGANAAGVMLDVWWGVCEPEPGAYDFSRVTALAARCGELGLAVQATMSFHKCGGNVGDSVTVPLPAWALAAAAAEGLLYTDASGWANPECLSLSADHVAFLPSAGGGEPRTAVAAYAAFVRAFVDALAGPIAAGVVTELQVGLGPCGELRYPSYPAAGGRWAFPGIGEFVCYDPRMRASLAAAAAAGGHPKEWGTPPTDAGTYNDTPWVAPFFRRFGGWRTPRGRFFLTWYADALVRHGDDVLAAVRSVVPPRGRLRLAVKVSGIHWWRSTASRAAEATCGYVCLPRDGPLGLFGAGAVDAYARLAALFARHDAVFDFTCLEMWTWKQPLWAARCEPERLVRDAVDAAAAAGVAFAGENALERYDEEAYRQVEKAFRRVPRGRRYGFTYLRMGATLMEEPHWAQFCAFVSRMRAKG</sequence>
<evidence type="ECO:0000256" key="5">
    <source>
        <dbReference type="ARBA" id="ARBA00023277"/>
    </source>
</evidence>
<dbReference type="Gene3D" id="3.20.20.80">
    <property type="entry name" value="Glycosidases"/>
    <property type="match status" value="1"/>
</dbReference>
<dbReference type="InterPro" id="IPR001371">
    <property type="entry name" value="Glyco_hydro_14B_pln"/>
</dbReference>
<evidence type="ECO:0000313" key="9">
    <source>
        <dbReference type="EMBL" id="OSX70172.1"/>
    </source>
</evidence>
<proteinExistence type="inferred from homology"/>
<keyword evidence="10" id="KW-1185">Reference proteome</keyword>
<dbReference type="PANTHER" id="PTHR31352:SF40">
    <property type="entry name" value="BETA-AMYLASE 6"/>
    <property type="match status" value="1"/>
</dbReference>